<keyword evidence="2" id="KW-1185">Reference proteome</keyword>
<comment type="caution">
    <text evidence="1">The sequence shown here is derived from an EMBL/GenBank/DDBJ whole genome shotgun (WGS) entry which is preliminary data.</text>
</comment>
<dbReference type="AlphaFoldDB" id="A0A7X0HDT4"/>
<sequence>MALLTVLLPVFMLGVVIALGRYEEVLLIPMTEAKDREPAPVRRALGS</sequence>
<evidence type="ECO:0000313" key="2">
    <source>
        <dbReference type="Proteomes" id="UP000540423"/>
    </source>
</evidence>
<dbReference type="EMBL" id="JACHEM010000002">
    <property type="protein sequence ID" value="MBB6434674.1"/>
    <property type="molecule type" value="Genomic_DNA"/>
</dbReference>
<proteinExistence type="predicted"/>
<reference evidence="1 2" key="1">
    <citation type="submission" date="2020-08" db="EMBL/GenBank/DDBJ databases">
        <title>Genomic Encyclopedia of Type Strains, Phase IV (KMG-IV): sequencing the most valuable type-strain genomes for metagenomic binning, comparative biology and taxonomic classification.</title>
        <authorList>
            <person name="Goeker M."/>
        </authorList>
    </citation>
    <scope>NUCLEOTIDE SEQUENCE [LARGE SCALE GENOMIC DNA]</scope>
    <source>
        <strain evidence="1 2">DSM 40141</strain>
    </source>
</reference>
<evidence type="ECO:0000313" key="1">
    <source>
        <dbReference type="EMBL" id="MBB6434674.1"/>
    </source>
</evidence>
<accession>A0A7X0HDT4</accession>
<protein>
    <submittedName>
        <fullName evidence="1">Uncharacterized protein</fullName>
    </submittedName>
</protein>
<organism evidence="1 2">
    <name type="scientific">Streptomyces candidus</name>
    <dbReference type="NCBI Taxonomy" id="67283"/>
    <lineage>
        <taxon>Bacteria</taxon>
        <taxon>Bacillati</taxon>
        <taxon>Actinomycetota</taxon>
        <taxon>Actinomycetes</taxon>
        <taxon>Kitasatosporales</taxon>
        <taxon>Streptomycetaceae</taxon>
        <taxon>Streptomyces</taxon>
    </lineage>
</organism>
<dbReference type="RefSeq" id="WP_185027452.1">
    <property type="nucleotide sequence ID" value="NZ_BNBN01000002.1"/>
</dbReference>
<name>A0A7X0HDT4_9ACTN</name>
<dbReference type="Proteomes" id="UP000540423">
    <property type="component" value="Unassembled WGS sequence"/>
</dbReference>
<gene>
    <name evidence="1" type="ORF">HNQ79_001122</name>
</gene>